<protein>
    <submittedName>
        <fullName evidence="1">CAZy families GT2 protein</fullName>
    </submittedName>
</protein>
<accession>A0A060CCI5</accession>
<organism evidence="1">
    <name type="scientific">uncultured Beijerinckia sp</name>
    <dbReference type="NCBI Taxonomy" id="313409"/>
    <lineage>
        <taxon>Bacteria</taxon>
        <taxon>Pseudomonadati</taxon>
        <taxon>Pseudomonadota</taxon>
        <taxon>Alphaproteobacteria</taxon>
        <taxon>Hyphomicrobiales</taxon>
        <taxon>Beijerinckiaceae</taxon>
        <taxon>Beijerinckia</taxon>
        <taxon>environmental samples</taxon>
    </lineage>
</organism>
<feature type="non-terminal residue" evidence="1">
    <location>
        <position position="1"/>
    </location>
</feature>
<evidence type="ECO:0000313" key="1">
    <source>
        <dbReference type="EMBL" id="AIA90760.1"/>
    </source>
</evidence>
<dbReference type="EMBL" id="KF123457">
    <property type="protein sequence ID" value="AIA90760.1"/>
    <property type="molecule type" value="Genomic_DNA"/>
</dbReference>
<proteinExistence type="predicted"/>
<sequence>SATARGGRGRSQWVFATLHPEQAVRDYCEIDRALALWPGCAADLAGLLRWVEQLDSMMTARSVCAAPVTARDAGGAG</sequence>
<name>A0A060CCI5_9HYPH</name>
<dbReference type="AlphaFoldDB" id="A0A060CCI5"/>
<reference evidence="1" key="1">
    <citation type="journal article" date="2013" name="Environ. Microbiol.">
        <title>Seasonally variable intestinal metagenomes of the red palm weevil (Rhynchophorus ferrugineus).</title>
        <authorList>
            <person name="Jia S."/>
            <person name="Zhang X."/>
            <person name="Zhang G."/>
            <person name="Yin A."/>
            <person name="Zhang S."/>
            <person name="Li F."/>
            <person name="Wang L."/>
            <person name="Zhao D."/>
            <person name="Yun Q."/>
            <person name="Tala"/>
            <person name="Wang J."/>
            <person name="Sun G."/>
            <person name="Baabdullah M."/>
            <person name="Yu X."/>
            <person name="Hu S."/>
            <person name="Al-Mssallem I.S."/>
            <person name="Yu J."/>
        </authorList>
    </citation>
    <scope>NUCLEOTIDE SEQUENCE</scope>
</reference>